<proteinExistence type="predicted"/>
<sequence>MAREQWNHQSQSAAMADDGGVGTGRGREDTGATGAQGDERTRRCHASANESIELTKGYCCAGVQRRREKTARGKIHSFGL</sequence>
<keyword evidence="3" id="KW-1185">Reference proteome</keyword>
<feature type="region of interest" description="Disordered" evidence="1">
    <location>
        <begin position="1"/>
        <end position="44"/>
    </location>
</feature>
<dbReference type="EMBL" id="JALNTZ010000009">
    <property type="protein sequence ID" value="KAJ3641715.1"/>
    <property type="molecule type" value="Genomic_DNA"/>
</dbReference>
<comment type="caution">
    <text evidence="2">The sequence shown here is derived from an EMBL/GenBank/DDBJ whole genome shotgun (WGS) entry which is preliminary data.</text>
</comment>
<gene>
    <name evidence="2" type="ORF">Zmor_028197</name>
</gene>
<organism evidence="2 3">
    <name type="scientific">Zophobas morio</name>
    <dbReference type="NCBI Taxonomy" id="2755281"/>
    <lineage>
        <taxon>Eukaryota</taxon>
        <taxon>Metazoa</taxon>
        <taxon>Ecdysozoa</taxon>
        <taxon>Arthropoda</taxon>
        <taxon>Hexapoda</taxon>
        <taxon>Insecta</taxon>
        <taxon>Pterygota</taxon>
        <taxon>Neoptera</taxon>
        <taxon>Endopterygota</taxon>
        <taxon>Coleoptera</taxon>
        <taxon>Polyphaga</taxon>
        <taxon>Cucujiformia</taxon>
        <taxon>Tenebrionidae</taxon>
        <taxon>Zophobas</taxon>
    </lineage>
</organism>
<name>A0AA38HPM1_9CUCU</name>
<accession>A0AA38HPM1</accession>
<reference evidence="2" key="1">
    <citation type="journal article" date="2023" name="G3 (Bethesda)">
        <title>Whole genome assemblies of Zophobas morio and Tenebrio molitor.</title>
        <authorList>
            <person name="Kaur S."/>
            <person name="Stinson S.A."/>
            <person name="diCenzo G.C."/>
        </authorList>
    </citation>
    <scope>NUCLEOTIDE SEQUENCE</scope>
    <source>
        <strain evidence="2">QUZm001</strain>
    </source>
</reference>
<evidence type="ECO:0000256" key="1">
    <source>
        <dbReference type="SAM" id="MobiDB-lite"/>
    </source>
</evidence>
<protein>
    <submittedName>
        <fullName evidence="2">Uncharacterized protein</fullName>
    </submittedName>
</protein>
<dbReference type="AlphaFoldDB" id="A0AA38HPM1"/>
<dbReference type="Proteomes" id="UP001168821">
    <property type="component" value="Unassembled WGS sequence"/>
</dbReference>
<evidence type="ECO:0000313" key="2">
    <source>
        <dbReference type="EMBL" id="KAJ3641715.1"/>
    </source>
</evidence>
<evidence type="ECO:0000313" key="3">
    <source>
        <dbReference type="Proteomes" id="UP001168821"/>
    </source>
</evidence>